<protein>
    <submittedName>
        <fullName evidence="5">Primase protein</fullName>
    </submittedName>
</protein>
<gene>
    <name evidence="5" type="ORF">UW79_C0027G0007</name>
</gene>
<keyword evidence="2" id="KW-0863">Zinc-finger</keyword>
<evidence type="ECO:0000256" key="2">
    <source>
        <dbReference type="ARBA" id="ARBA00022771"/>
    </source>
</evidence>
<dbReference type="InterPro" id="IPR002694">
    <property type="entry name" value="Znf_CHC2"/>
</dbReference>
<dbReference type="PANTHER" id="PTHR30313">
    <property type="entry name" value="DNA PRIMASE"/>
    <property type="match status" value="1"/>
</dbReference>
<dbReference type="GO" id="GO:0003899">
    <property type="term" value="F:DNA-directed RNA polymerase activity"/>
    <property type="evidence" value="ECO:0007669"/>
    <property type="project" value="InterPro"/>
</dbReference>
<dbReference type="GO" id="GO:0008270">
    <property type="term" value="F:zinc ion binding"/>
    <property type="evidence" value="ECO:0007669"/>
    <property type="project" value="UniProtKB-KW"/>
</dbReference>
<dbReference type="Gene3D" id="3.90.580.10">
    <property type="entry name" value="Zinc finger, CHC2-type domain"/>
    <property type="match status" value="1"/>
</dbReference>
<dbReference type="SMART" id="SM00400">
    <property type="entry name" value="ZnF_CHCC"/>
    <property type="match status" value="1"/>
</dbReference>
<keyword evidence="1" id="KW-0479">Metal-binding</keyword>
<dbReference type="EMBL" id="LCJR01000027">
    <property type="protein sequence ID" value="KKT81090.1"/>
    <property type="molecule type" value="Genomic_DNA"/>
</dbReference>
<keyword evidence="3" id="KW-0862">Zinc</keyword>
<accession>A0A0G1KC17</accession>
<name>A0A0G1KC17_9BACT</name>
<dbReference type="GO" id="GO:0006269">
    <property type="term" value="P:DNA replication, synthesis of primer"/>
    <property type="evidence" value="ECO:0007669"/>
    <property type="project" value="TreeGrafter"/>
</dbReference>
<dbReference type="GO" id="GO:0003677">
    <property type="term" value="F:DNA binding"/>
    <property type="evidence" value="ECO:0007669"/>
    <property type="project" value="InterPro"/>
</dbReference>
<dbReference type="GO" id="GO:0005737">
    <property type="term" value="C:cytoplasm"/>
    <property type="evidence" value="ECO:0007669"/>
    <property type="project" value="TreeGrafter"/>
</dbReference>
<dbReference type="Proteomes" id="UP000034032">
    <property type="component" value="Unassembled WGS sequence"/>
</dbReference>
<reference evidence="5 6" key="1">
    <citation type="journal article" date="2015" name="Nature">
        <title>rRNA introns, odd ribosomes, and small enigmatic genomes across a large radiation of phyla.</title>
        <authorList>
            <person name="Brown C.T."/>
            <person name="Hug L.A."/>
            <person name="Thomas B.C."/>
            <person name="Sharon I."/>
            <person name="Castelle C.J."/>
            <person name="Singh A."/>
            <person name="Wilkins M.J."/>
            <person name="Williams K.H."/>
            <person name="Banfield J.F."/>
        </authorList>
    </citation>
    <scope>NUCLEOTIDE SEQUENCE [LARGE SCALE GENOMIC DNA]</scope>
</reference>
<organism evidence="5 6">
    <name type="scientific">Candidatus Yanofskybacteria bacterium GW2011_GWA2_44_9</name>
    <dbReference type="NCBI Taxonomy" id="1619025"/>
    <lineage>
        <taxon>Bacteria</taxon>
        <taxon>Candidatus Yanofskyibacteriota</taxon>
    </lineage>
</organism>
<comment type="caution">
    <text evidence="5">The sequence shown here is derived from an EMBL/GenBank/DDBJ whole genome shotgun (WGS) entry which is preliminary data.</text>
</comment>
<dbReference type="Pfam" id="PF01807">
    <property type="entry name" value="Zn_ribbon_DnaG"/>
    <property type="match status" value="1"/>
</dbReference>
<evidence type="ECO:0000256" key="1">
    <source>
        <dbReference type="ARBA" id="ARBA00022723"/>
    </source>
</evidence>
<sequence>MDQTEKDWRQNLPTPSQRIKAFGKPVLSDLKDKVSSLDTDIGDLTERIKIKEFILETSNILSLIDPRDNVRDESPSLIRLKPDGKWFGQAIIDEFFGSDLRLLVKEKKNVLRAINIITGREEKNRQRGKINSAMVESARQFPLISLAGAYVENFRKSGSKTYKGHCPFHDDRTPSFVVYTDSNRYICFGCGIKGDVISFLMEIKSINFKTAVRALSALSRK</sequence>
<evidence type="ECO:0000259" key="4">
    <source>
        <dbReference type="SMART" id="SM00400"/>
    </source>
</evidence>
<evidence type="ECO:0000313" key="6">
    <source>
        <dbReference type="Proteomes" id="UP000034032"/>
    </source>
</evidence>
<feature type="domain" description="Zinc finger CHC2-type" evidence="4">
    <location>
        <begin position="162"/>
        <end position="216"/>
    </location>
</feature>
<dbReference type="InterPro" id="IPR036977">
    <property type="entry name" value="DNA_primase_Znf_CHC2"/>
</dbReference>
<dbReference type="SUPFAM" id="SSF57783">
    <property type="entry name" value="Zinc beta-ribbon"/>
    <property type="match status" value="1"/>
</dbReference>
<dbReference type="PANTHER" id="PTHR30313:SF2">
    <property type="entry name" value="DNA PRIMASE"/>
    <property type="match status" value="1"/>
</dbReference>
<evidence type="ECO:0000256" key="3">
    <source>
        <dbReference type="ARBA" id="ARBA00022833"/>
    </source>
</evidence>
<dbReference type="AlphaFoldDB" id="A0A0G1KC17"/>
<dbReference type="InterPro" id="IPR050219">
    <property type="entry name" value="DnaG_primase"/>
</dbReference>
<proteinExistence type="predicted"/>
<evidence type="ECO:0000313" key="5">
    <source>
        <dbReference type="EMBL" id="KKT81090.1"/>
    </source>
</evidence>